<name>A0A3B5PS28_XIPMA</name>
<evidence type="ECO:0000256" key="3">
    <source>
        <dbReference type="ARBA" id="ARBA00022729"/>
    </source>
</evidence>
<dbReference type="GO" id="GO:0005576">
    <property type="term" value="C:extracellular region"/>
    <property type="evidence" value="ECO:0007669"/>
    <property type="project" value="UniProtKB-SubCell"/>
</dbReference>
<accession>A0A3B5PS28</accession>
<dbReference type="AlphaFoldDB" id="A0A3B5PS28"/>
<evidence type="ECO:0000256" key="2">
    <source>
        <dbReference type="ARBA" id="ARBA00022525"/>
    </source>
</evidence>
<keyword evidence="7" id="KW-1185">Reference proteome</keyword>
<dbReference type="SUPFAM" id="SSF49842">
    <property type="entry name" value="TNF-like"/>
    <property type="match status" value="1"/>
</dbReference>
<dbReference type="GeneTree" id="ENSGT00950000183116"/>
<dbReference type="FunCoup" id="A0A3B5PS28">
    <property type="interactions" value="12"/>
</dbReference>
<reference evidence="6" key="4">
    <citation type="submission" date="2025-09" db="UniProtKB">
        <authorList>
            <consortium name="Ensembl"/>
        </authorList>
    </citation>
    <scope>IDENTIFICATION</scope>
    <source>
        <strain evidence="6">JP 163 A</strain>
    </source>
</reference>
<keyword evidence="3" id="KW-0732">Signal</keyword>
<evidence type="ECO:0000313" key="7">
    <source>
        <dbReference type="Proteomes" id="UP000002852"/>
    </source>
</evidence>
<dbReference type="SMART" id="SM00110">
    <property type="entry name" value="C1Q"/>
    <property type="match status" value="1"/>
</dbReference>
<evidence type="ECO:0000256" key="1">
    <source>
        <dbReference type="ARBA" id="ARBA00004613"/>
    </source>
</evidence>
<dbReference type="Gene3D" id="2.60.120.40">
    <property type="match status" value="1"/>
</dbReference>
<dbReference type="OMA" id="GSTHYIS"/>
<dbReference type="Proteomes" id="UP000002852">
    <property type="component" value="Unassembled WGS sequence"/>
</dbReference>
<reference evidence="6" key="3">
    <citation type="submission" date="2025-08" db="UniProtKB">
        <authorList>
            <consortium name="Ensembl"/>
        </authorList>
    </citation>
    <scope>IDENTIFICATION</scope>
    <source>
        <strain evidence="6">JP 163 A</strain>
    </source>
</reference>
<dbReference type="InterPro" id="IPR050822">
    <property type="entry name" value="Cerebellin_Synaptic_Org"/>
</dbReference>
<dbReference type="PRINTS" id="PR00007">
    <property type="entry name" value="COMPLEMNTC1Q"/>
</dbReference>
<evidence type="ECO:0000256" key="4">
    <source>
        <dbReference type="SAM" id="Coils"/>
    </source>
</evidence>
<protein>
    <recommendedName>
        <fullName evidence="5">C1q domain-containing protein</fullName>
    </recommendedName>
</protein>
<dbReference type="PANTHER" id="PTHR22923:SF102">
    <property type="entry name" value="CEREBELLIN 13-RELATED"/>
    <property type="match status" value="1"/>
</dbReference>
<keyword evidence="4" id="KW-0175">Coiled coil</keyword>
<dbReference type="InterPro" id="IPR001073">
    <property type="entry name" value="C1q_dom"/>
</dbReference>
<reference evidence="7" key="2">
    <citation type="journal article" date="2013" name="Nat. Genet.">
        <title>The genome of the platyfish, Xiphophorus maculatus, provides insights into evolutionary adaptation and several complex traits.</title>
        <authorList>
            <person name="Schartl M."/>
            <person name="Walter R.B."/>
            <person name="Shen Y."/>
            <person name="Garcia T."/>
            <person name="Catchen J."/>
            <person name="Amores A."/>
            <person name="Braasch I."/>
            <person name="Chalopin D."/>
            <person name="Volff J.N."/>
            <person name="Lesch K.P."/>
            <person name="Bisazza A."/>
            <person name="Minx P."/>
            <person name="Hillier L."/>
            <person name="Wilson R.K."/>
            <person name="Fuerstenberg S."/>
            <person name="Boore J."/>
            <person name="Searle S."/>
            <person name="Postlethwait J.H."/>
            <person name="Warren W.C."/>
        </authorList>
    </citation>
    <scope>NUCLEOTIDE SEQUENCE [LARGE SCALE GENOMIC DNA]</scope>
    <source>
        <strain evidence="7">JP 163 A</strain>
    </source>
</reference>
<proteinExistence type="predicted"/>
<dbReference type="InParanoid" id="A0A3B5PS28"/>
<keyword evidence="2" id="KW-0964">Secreted</keyword>
<feature type="domain" description="C1q" evidence="5">
    <location>
        <begin position="61"/>
        <end position="201"/>
    </location>
</feature>
<dbReference type="PANTHER" id="PTHR22923">
    <property type="entry name" value="CEREBELLIN-RELATED"/>
    <property type="match status" value="1"/>
</dbReference>
<evidence type="ECO:0000313" key="6">
    <source>
        <dbReference type="Ensembl" id="ENSXMAP00000021720.1"/>
    </source>
</evidence>
<dbReference type="InterPro" id="IPR008983">
    <property type="entry name" value="Tumour_necrosis_fac-like_dom"/>
</dbReference>
<dbReference type="Pfam" id="PF00386">
    <property type="entry name" value="C1q"/>
    <property type="match status" value="1"/>
</dbReference>
<organism evidence="6 7">
    <name type="scientific">Xiphophorus maculatus</name>
    <name type="common">Southern platyfish</name>
    <name type="synonym">Platypoecilus maculatus</name>
    <dbReference type="NCBI Taxonomy" id="8083"/>
    <lineage>
        <taxon>Eukaryota</taxon>
        <taxon>Metazoa</taxon>
        <taxon>Chordata</taxon>
        <taxon>Craniata</taxon>
        <taxon>Vertebrata</taxon>
        <taxon>Euteleostomi</taxon>
        <taxon>Actinopterygii</taxon>
        <taxon>Neopterygii</taxon>
        <taxon>Teleostei</taxon>
        <taxon>Neoteleostei</taxon>
        <taxon>Acanthomorphata</taxon>
        <taxon>Ovalentaria</taxon>
        <taxon>Atherinomorphae</taxon>
        <taxon>Cyprinodontiformes</taxon>
        <taxon>Poeciliidae</taxon>
        <taxon>Poeciliinae</taxon>
        <taxon>Xiphophorus</taxon>
    </lineage>
</organism>
<feature type="coiled-coil region" evidence="4">
    <location>
        <begin position="19"/>
        <end position="60"/>
    </location>
</feature>
<dbReference type="Ensembl" id="ENSXMAT00000033921.1">
    <property type="protein sequence ID" value="ENSXMAP00000021720.1"/>
    <property type="gene ID" value="ENSXMAG00000023387.1"/>
</dbReference>
<evidence type="ECO:0000259" key="5">
    <source>
        <dbReference type="PROSITE" id="PS50871"/>
    </source>
</evidence>
<comment type="subcellular location">
    <subcellularLocation>
        <location evidence="1">Secreted</location>
    </subcellularLocation>
</comment>
<reference evidence="7" key="1">
    <citation type="submission" date="2012-01" db="EMBL/GenBank/DDBJ databases">
        <authorList>
            <person name="Walter R."/>
            <person name="Schartl M."/>
            <person name="Warren W."/>
        </authorList>
    </citation>
    <scope>NUCLEOTIDE SEQUENCE [LARGE SCALE GENOMIC DNA]</scope>
    <source>
        <strain evidence="7">JP 163 A</strain>
    </source>
</reference>
<dbReference type="PROSITE" id="PS50871">
    <property type="entry name" value="C1Q"/>
    <property type="match status" value="1"/>
</dbReference>
<sequence length="201" mass="22661">FFVKLCFFFDPHTVNTKGLEVQKKEFDKLKEQHQAHAEELLRVQTRANVTEKQVEALRREGEVKKVAFSASLLASGNQGETGPFNTRTPLVFRHVVSNIGNAYNPNTGFFTAPVKGAYHFEFYIFGHGHASYPAAAGLTRNGEHIFIAYEHQPSHGANSANGVTLLLEVGDVIFLRQWQNSRIYDNIYCHTTFSGHLLFTM</sequence>